<dbReference type="EMBL" id="CP003531">
    <property type="protein sequence ID" value="AFK51162.1"/>
    <property type="molecule type" value="Genomic_DNA"/>
</dbReference>
<dbReference type="AlphaFoldDB" id="I3TEH4"/>
<dbReference type="KEGG" id="thg:TCELL_0738"/>
<dbReference type="eggNOG" id="arCOG04202">
    <property type="taxonomic scope" value="Archaea"/>
</dbReference>
<dbReference type="STRING" id="1184251.TCELL_0738"/>
<name>I3TEH4_THEC1</name>
<protein>
    <submittedName>
        <fullName evidence="1">Uncharacterized protein</fullName>
    </submittedName>
</protein>
<dbReference type="InParanoid" id="I3TEH4"/>
<organism evidence="1 2">
    <name type="scientific">Thermogladius calderae (strain DSM 22663 / VKM B-2946 / 1633)</name>
    <dbReference type="NCBI Taxonomy" id="1184251"/>
    <lineage>
        <taxon>Archaea</taxon>
        <taxon>Thermoproteota</taxon>
        <taxon>Thermoprotei</taxon>
        <taxon>Desulfurococcales</taxon>
        <taxon>Desulfurococcaceae</taxon>
        <taxon>Thermogladius</taxon>
    </lineage>
</organism>
<reference evidence="1 2" key="1">
    <citation type="journal article" date="2012" name="J. Bacteriol.">
        <title>Complete genome sequence of the hyperthermophilic cellulolytic Crenarchaeon 'Thermogladius cellulolyticus' 1633.</title>
        <authorList>
            <person name="Mardanov A.V."/>
            <person name="Kochetkova T.V."/>
            <person name="Beletsky A.V."/>
            <person name="Bonch-Osmolovskaya E.A."/>
            <person name="Ravin N.V."/>
            <person name="Skryabin K.G."/>
        </authorList>
    </citation>
    <scope>NUCLEOTIDE SEQUENCE [LARGE SCALE GENOMIC DNA]</scope>
    <source>
        <strain evidence="2">DSM 22663 / VKM B-2946 / 1633</strain>
    </source>
</reference>
<keyword evidence="2" id="KW-1185">Reference proteome</keyword>
<proteinExistence type="predicted"/>
<gene>
    <name evidence="1" type="ordered locus">TCELL_0738</name>
</gene>
<evidence type="ECO:0000313" key="2">
    <source>
        <dbReference type="Proteomes" id="UP000005270"/>
    </source>
</evidence>
<accession>I3TEH4</accession>
<sequence length="201" mass="22096">MPRVTIIRLEETRGSAAEYLNYLASLTSDPCPSVFNTWGSSYIWFSGGRPREHHEQVYESIKSRYPRASLASVVRSRPLAAQLLAWVKASTGTGFYFDESPVDEYNLVYLPVSAFVESIANSSPFEKRYLSDVIASNLKSLVVQVGGIYLEIGEGIAGVLPRDVVEYFIELAGLPNVMVGSHVDFCRALGEAVKPSSRPPG</sequence>
<dbReference type="HOGENOM" id="CLU_1357973_0_0_2"/>
<dbReference type="RefSeq" id="WP_014737412.1">
    <property type="nucleotide sequence ID" value="NC_017954.1"/>
</dbReference>
<dbReference type="Proteomes" id="UP000005270">
    <property type="component" value="Chromosome"/>
</dbReference>
<dbReference type="GeneID" id="13013053"/>
<evidence type="ECO:0000313" key="1">
    <source>
        <dbReference type="EMBL" id="AFK51162.1"/>
    </source>
</evidence>